<comment type="caution">
    <text evidence="2">The sequence shown here is derived from an EMBL/GenBank/DDBJ whole genome shotgun (WGS) entry which is preliminary data.</text>
</comment>
<name>A0A7K3M048_9ACTN</name>
<evidence type="ECO:0000256" key="1">
    <source>
        <dbReference type="SAM" id="MobiDB-lite"/>
    </source>
</evidence>
<dbReference type="AlphaFoldDB" id="A0A7K3M048"/>
<sequence length="369" mass="42876">MVQKRVPEGAIQVTAPNGVTWTRQPEGRSTASEFLHALDDFCRLEDLSRQWNWWQEGRRDQEHDRLWQIVSEWDNGAPKVSKAEAEAFAQAEMGKVHESLEADRKHRTDLVARSYDKDREHLRLRLLRTESDAAFFTHVLTNPASPAQQKDAQRRLADRRATAEELRRQLGDPEQVIDSGGFLPAERREFNLRSHMDYWRHPVLRKWAKTDRRRFNALLKMPMPDPTAMCPECQAPTEWHEYDLSLQLFERPPGPDSTAATIARLMPGWWERCPACTAYKIEHQWGGALAMPDFDYEQWRAMLPPMLRTIFTPAEPKPERKQQPRPKPLAVITPGSINEVMDRLAEAQVKHPNAQLRRGKGDTWELWPS</sequence>
<dbReference type="Proteomes" id="UP000460435">
    <property type="component" value="Unassembled WGS sequence"/>
</dbReference>
<keyword evidence="3" id="KW-1185">Reference proteome</keyword>
<evidence type="ECO:0000313" key="2">
    <source>
        <dbReference type="EMBL" id="NDL56620.1"/>
    </source>
</evidence>
<dbReference type="RefSeq" id="WP_162449175.1">
    <property type="nucleotide sequence ID" value="NZ_WLZY01000001.1"/>
</dbReference>
<proteinExistence type="predicted"/>
<feature type="region of interest" description="Disordered" evidence="1">
    <location>
        <begin position="350"/>
        <end position="369"/>
    </location>
</feature>
<feature type="compositionally biased region" description="Basic and acidic residues" evidence="1">
    <location>
        <begin position="151"/>
        <end position="165"/>
    </location>
</feature>
<dbReference type="EMBL" id="WLZY01000001">
    <property type="protein sequence ID" value="NDL56620.1"/>
    <property type="molecule type" value="Genomic_DNA"/>
</dbReference>
<gene>
    <name evidence="2" type="ORF">F7O44_05995</name>
</gene>
<evidence type="ECO:0000313" key="3">
    <source>
        <dbReference type="Proteomes" id="UP000460435"/>
    </source>
</evidence>
<reference evidence="2 3" key="1">
    <citation type="submission" date="2019-11" db="EMBL/GenBank/DDBJ databases">
        <authorList>
            <person name="Li X.-J."/>
            <person name="Feng X.-M."/>
        </authorList>
    </citation>
    <scope>NUCLEOTIDE SEQUENCE [LARGE SCALE GENOMIC DNA]</scope>
    <source>
        <strain evidence="2 3">XMNu-373</strain>
    </source>
</reference>
<protein>
    <submittedName>
        <fullName evidence="2">Uncharacterized protein</fullName>
    </submittedName>
</protein>
<feature type="region of interest" description="Disordered" evidence="1">
    <location>
        <begin position="144"/>
        <end position="165"/>
    </location>
</feature>
<accession>A0A7K3M048</accession>
<organism evidence="2 3">
    <name type="scientific">Phytoactinopolyspora mesophila</name>
    <dbReference type="NCBI Taxonomy" id="2650750"/>
    <lineage>
        <taxon>Bacteria</taxon>
        <taxon>Bacillati</taxon>
        <taxon>Actinomycetota</taxon>
        <taxon>Actinomycetes</taxon>
        <taxon>Jiangellales</taxon>
        <taxon>Jiangellaceae</taxon>
        <taxon>Phytoactinopolyspora</taxon>
    </lineage>
</organism>